<dbReference type="SMART" id="SM00028">
    <property type="entry name" value="TPR"/>
    <property type="match status" value="4"/>
</dbReference>
<name>A0A2P7ZDZ3_9PEZI</name>
<dbReference type="AlphaFoldDB" id="A0A2P7ZDZ3"/>
<sequence length="1134" mass="126565">MDAPATYHNSFEVVVHPLAAKALIIIVPGVGTSPVREWTDDDRYPWPQSLPEDVVPSPAIFTFRHGLDLYNQENSVWARLMASGHDLLVALDQTLARNENCISEALRRRSDDQNLARRISIFVAIAVPHSRSRDEGEWDFAQNLVRAQRHSSYGKATTPVDADNLSRLCKDFEKVATNANLYVLAVYEDKAVPVKSLLRRLLAIFRALWRPSLSSSSPKSVVIVPRNSCEIRIPGHEERSFQVHASHFDICRQVPRGMFYCRLAVDFTLCTKHIAEEQAQDVPPSCTEESPIKWTDSVPILDRPGELAGSVNKLLVVPSSAGSDVAHTLDTSTKIGSATAQTTMQTSQEPAAGPSEATESSVSHDGATGVSESHEQTAPEIPTYTTTKRDPRLPCRLVPGTAHPEFIGRSQLLDEIDSSLHAVDYEEHTDTGVRSFAICGPGGMGKTQLATEYVAKYENKYDAIFWVDASRTSTLAEQFSRIAVKLGLVLEGSPDARDHYLAREHVKGWLAKPVRSYNKSDTASPQEVPWLVVFDNVEQPQALLDYWPTGSSNGSILVTSRNHAAATPGLYPVTKGTVLGPLQVDDAANLLLRLTWREEDPHEETLSKELAARLGGLPQALVRMAAISNADQISFAEVLRQYGPVVKKDEILSKLQLDSEHDLDATYRETLASIGRFESLRFSSALLDVMTFFDPAGIPENLLKGAVGWSSLDDYPKTPREYHEACAELHRYSLIAEDGSHLNLTVHHTTQDSRRAKLFDSPVRASAVFKAAVDIIWEQWPKPEPGFRHIIDRWDSCAVLAPHAEQIKEQFQQANLALQLEWRGIYDFAALLNEVGWYFQERGRVDDALNCFNIAQKNAAYIAAECKTGAVRIPQHDPQAQQLLAETHGNVAGAALDMNNAKKAQFHFKKYNKMLVREHLGMEVIPDARLTSSFYDVGLSLTMDGNHLEAVRYLKEAIREAGRLQGESRVKAARSLALINLGLAYWLMDWQNQAQEQLLRALKEREEILGPNDRQSMITGRALHCLGNVRQSLGDYNESFLYHQRALVHFTDTVGELHHRTGNSCFKVAEHFFRQKKYSQALLGRFSKAGPSIAARKDAFLSFKVRYSSVWAPPKEPSKLLKEPLHYTISWTVL</sequence>
<keyword evidence="5" id="KW-1185">Reference proteome</keyword>
<dbReference type="EMBL" id="NHZQ01000236">
    <property type="protein sequence ID" value="PSK46438.1"/>
    <property type="molecule type" value="Genomic_DNA"/>
</dbReference>
<dbReference type="PANTHER" id="PTHR35205:SF1">
    <property type="entry name" value="ZU5 DOMAIN-CONTAINING PROTEIN"/>
    <property type="match status" value="1"/>
</dbReference>
<dbReference type="InterPro" id="IPR011990">
    <property type="entry name" value="TPR-like_helical_dom_sf"/>
</dbReference>
<feature type="compositionally biased region" description="Low complexity" evidence="1">
    <location>
        <begin position="339"/>
        <end position="348"/>
    </location>
</feature>
<gene>
    <name evidence="4" type="ORF">B9Z65_5406</name>
</gene>
<accession>A0A2P7ZDZ3</accession>
<evidence type="ECO:0000259" key="3">
    <source>
        <dbReference type="Pfam" id="PF25000"/>
    </source>
</evidence>
<dbReference type="SUPFAM" id="SSF52540">
    <property type="entry name" value="P-loop containing nucleoside triphosphate hydrolases"/>
    <property type="match status" value="1"/>
</dbReference>
<dbReference type="OrthoDB" id="6161812at2759"/>
<dbReference type="Gene3D" id="3.40.50.300">
    <property type="entry name" value="P-loop containing nucleotide triphosphate hydrolases"/>
    <property type="match status" value="1"/>
</dbReference>
<dbReference type="PANTHER" id="PTHR35205">
    <property type="entry name" value="NB-ARC AND TPR DOMAIN PROTEIN"/>
    <property type="match status" value="1"/>
</dbReference>
<feature type="domain" description="DUF7779" evidence="3">
    <location>
        <begin position="683"/>
        <end position="758"/>
    </location>
</feature>
<dbReference type="InterPro" id="IPR027417">
    <property type="entry name" value="P-loop_NTPase"/>
</dbReference>
<feature type="domain" description="NB-ARC" evidence="2">
    <location>
        <begin position="435"/>
        <end position="595"/>
    </location>
</feature>
<dbReference type="Pfam" id="PF00931">
    <property type="entry name" value="NB-ARC"/>
    <property type="match status" value="1"/>
</dbReference>
<dbReference type="InterPro" id="IPR019734">
    <property type="entry name" value="TPR_rpt"/>
</dbReference>
<feature type="region of interest" description="Disordered" evidence="1">
    <location>
        <begin position="339"/>
        <end position="393"/>
    </location>
</feature>
<evidence type="ECO:0000313" key="4">
    <source>
        <dbReference type="EMBL" id="PSK46438.1"/>
    </source>
</evidence>
<dbReference type="Gene3D" id="1.25.40.10">
    <property type="entry name" value="Tetratricopeptide repeat domain"/>
    <property type="match status" value="2"/>
</dbReference>
<dbReference type="SUPFAM" id="SSF48452">
    <property type="entry name" value="TPR-like"/>
    <property type="match status" value="2"/>
</dbReference>
<protein>
    <submittedName>
        <fullName evidence="4">Coatomer subunit beta</fullName>
    </submittedName>
</protein>
<comment type="caution">
    <text evidence="4">The sequence shown here is derived from an EMBL/GenBank/DDBJ whole genome shotgun (WGS) entry which is preliminary data.</text>
</comment>
<dbReference type="Proteomes" id="UP000243723">
    <property type="component" value="Unassembled WGS sequence"/>
</dbReference>
<dbReference type="GO" id="GO:0043531">
    <property type="term" value="F:ADP binding"/>
    <property type="evidence" value="ECO:0007669"/>
    <property type="project" value="InterPro"/>
</dbReference>
<reference evidence="4 5" key="1">
    <citation type="submission" date="2017-05" db="EMBL/GenBank/DDBJ databases">
        <title>Draft genome sequence of Elsinoe australis.</title>
        <authorList>
            <person name="Cheng Q."/>
        </authorList>
    </citation>
    <scope>NUCLEOTIDE SEQUENCE [LARGE SCALE GENOMIC DNA]</scope>
    <source>
        <strain evidence="4 5">NL1</strain>
    </source>
</reference>
<dbReference type="InterPro" id="IPR056681">
    <property type="entry name" value="DUF7779"/>
</dbReference>
<evidence type="ECO:0000313" key="5">
    <source>
        <dbReference type="Proteomes" id="UP000243723"/>
    </source>
</evidence>
<evidence type="ECO:0000256" key="1">
    <source>
        <dbReference type="SAM" id="MobiDB-lite"/>
    </source>
</evidence>
<dbReference type="STRING" id="40998.A0A2P7ZDZ3"/>
<dbReference type="InterPro" id="IPR002182">
    <property type="entry name" value="NB-ARC"/>
</dbReference>
<evidence type="ECO:0000259" key="2">
    <source>
        <dbReference type="Pfam" id="PF00931"/>
    </source>
</evidence>
<proteinExistence type="predicted"/>
<organism evidence="4 5">
    <name type="scientific">Elsinoe australis</name>
    <dbReference type="NCBI Taxonomy" id="40998"/>
    <lineage>
        <taxon>Eukaryota</taxon>
        <taxon>Fungi</taxon>
        <taxon>Dikarya</taxon>
        <taxon>Ascomycota</taxon>
        <taxon>Pezizomycotina</taxon>
        <taxon>Dothideomycetes</taxon>
        <taxon>Dothideomycetidae</taxon>
        <taxon>Myriangiales</taxon>
        <taxon>Elsinoaceae</taxon>
        <taxon>Elsinoe</taxon>
    </lineage>
</organism>
<dbReference type="Pfam" id="PF25000">
    <property type="entry name" value="DUF7779"/>
    <property type="match status" value="1"/>
</dbReference>